<dbReference type="Gene3D" id="3.30.565.10">
    <property type="entry name" value="Histidine kinase-like ATPase, C-terminal domain"/>
    <property type="match status" value="1"/>
</dbReference>
<gene>
    <name evidence="13" type="ORF">AC529_10090</name>
</gene>
<dbReference type="GO" id="GO:0005524">
    <property type="term" value="F:ATP binding"/>
    <property type="evidence" value="ECO:0007669"/>
    <property type="project" value="UniProtKB-KW"/>
</dbReference>
<keyword evidence="5" id="KW-0808">Transferase</keyword>
<keyword evidence="11" id="KW-0472">Membrane</keyword>
<comment type="catalytic activity">
    <reaction evidence="1">
        <text>ATP + protein L-histidine = ADP + protein N-phospho-L-histidine.</text>
        <dbReference type="EC" id="2.7.13.3"/>
    </reaction>
</comment>
<protein>
    <recommendedName>
        <fullName evidence="3">histidine kinase</fullName>
        <ecNumber evidence="3">2.7.13.3</ecNumber>
    </recommendedName>
</protein>
<dbReference type="AlphaFoldDB" id="A0A147KHS0"/>
<dbReference type="InterPro" id="IPR003594">
    <property type="entry name" value="HATPase_dom"/>
</dbReference>
<proteinExistence type="predicted"/>
<dbReference type="OrthoDB" id="3845898at2"/>
<comment type="caution">
    <text evidence="13">The sequence shown here is derived from an EMBL/GenBank/DDBJ whole genome shotgun (WGS) entry which is preliminary data.</text>
</comment>
<name>A0A147KHS0_THECS</name>
<keyword evidence="6 11" id="KW-0812">Transmembrane</keyword>
<evidence type="ECO:0000313" key="14">
    <source>
        <dbReference type="Proteomes" id="UP000074382"/>
    </source>
</evidence>
<keyword evidence="13" id="KW-0547">Nucleotide-binding</keyword>
<dbReference type="GO" id="GO:0000160">
    <property type="term" value="P:phosphorelay signal transduction system"/>
    <property type="evidence" value="ECO:0007669"/>
    <property type="project" value="UniProtKB-KW"/>
</dbReference>
<keyword evidence="4" id="KW-0597">Phosphoprotein</keyword>
<dbReference type="PANTHER" id="PTHR45436:SF5">
    <property type="entry name" value="SENSOR HISTIDINE KINASE TRCS"/>
    <property type="match status" value="1"/>
</dbReference>
<dbReference type="GO" id="GO:0005886">
    <property type="term" value="C:plasma membrane"/>
    <property type="evidence" value="ECO:0007669"/>
    <property type="project" value="TreeGrafter"/>
</dbReference>
<evidence type="ECO:0000256" key="2">
    <source>
        <dbReference type="ARBA" id="ARBA00004370"/>
    </source>
</evidence>
<evidence type="ECO:0000256" key="3">
    <source>
        <dbReference type="ARBA" id="ARBA00012438"/>
    </source>
</evidence>
<reference evidence="14" key="1">
    <citation type="journal article" date="2017" name="Acta Aliment.">
        <title>Plant polysaccharide degrading enzyme system of Thermpbifida cellulosilytica TB100 revealed by de novo genome project data.</title>
        <authorList>
            <person name="Toth A."/>
            <person name="Baka E."/>
            <person name="Luzics S."/>
            <person name="Bata-Vidacs I."/>
            <person name="Nagy I."/>
            <person name="Balint B."/>
            <person name="Herceg R."/>
            <person name="Olasz F."/>
            <person name="Wilk T."/>
            <person name="Nagy T."/>
            <person name="Kriszt B."/>
            <person name="Nagy I."/>
            <person name="Kukolya J."/>
        </authorList>
    </citation>
    <scope>NUCLEOTIDE SEQUENCE [LARGE SCALE GENOMIC DNA]</scope>
    <source>
        <strain evidence="14">TB100</strain>
    </source>
</reference>
<organism evidence="13 14">
    <name type="scientific">Thermobifida cellulosilytica TB100</name>
    <dbReference type="NCBI Taxonomy" id="665004"/>
    <lineage>
        <taxon>Bacteria</taxon>
        <taxon>Bacillati</taxon>
        <taxon>Actinomycetota</taxon>
        <taxon>Actinomycetes</taxon>
        <taxon>Streptosporangiales</taxon>
        <taxon>Nocardiopsidaceae</taxon>
        <taxon>Thermobifida</taxon>
    </lineage>
</organism>
<evidence type="ECO:0000256" key="9">
    <source>
        <dbReference type="ARBA" id="ARBA00023012"/>
    </source>
</evidence>
<dbReference type="STRING" id="665004.AC529_10090"/>
<keyword evidence="7" id="KW-0418">Kinase</keyword>
<dbReference type="InterPro" id="IPR050428">
    <property type="entry name" value="TCS_sensor_his_kinase"/>
</dbReference>
<keyword evidence="13" id="KW-0067">ATP-binding</keyword>
<dbReference type="RefSeq" id="WP_068758117.1">
    <property type="nucleotide sequence ID" value="NZ_KQ950185.1"/>
</dbReference>
<dbReference type="Pfam" id="PF02518">
    <property type="entry name" value="HATPase_c"/>
    <property type="match status" value="1"/>
</dbReference>
<evidence type="ECO:0000256" key="4">
    <source>
        <dbReference type="ARBA" id="ARBA00022553"/>
    </source>
</evidence>
<accession>A0A147KHS0</accession>
<dbReference type="SMART" id="SM00387">
    <property type="entry name" value="HATPase_c"/>
    <property type="match status" value="1"/>
</dbReference>
<dbReference type="SUPFAM" id="SSF55874">
    <property type="entry name" value="ATPase domain of HSP90 chaperone/DNA topoisomerase II/histidine kinase"/>
    <property type="match status" value="1"/>
</dbReference>
<dbReference type="Proteomes" id="UP000074382">
    <property type="component" value="Unassembled WGS sequence"/>
</dbReference>
<feature type="region of interest" description="Disordered" evidence="10">
    <location>
        <begin position="668"/>
        <end position="780"/>
    </location>
</feature>
<keyword evidence="8 11" id="KW-1133">Transmembrane helix</keyword>
<feature type="domain" description="Histidine kinase/HSP90-like ATPase" evidence="12">
    <location>
        <begin position="536"/>
        <end position="651"/>
    </location>
</feature>
<dbReference type="InterPro" id="IPR013587">
    <property type="entry name" value="Nitrate/nitrite_sensing"/>
</dbReference>
<evidence type="ECO:0000256" key="5">
    <source>
        <dbReference type="ARBA" id="ARBA00022679"/>
    </source>
</evidence>
<feature type="compositionally biased region" description="Basic residues" evidence="10">
    <location>
        <begin position="717"/>
        <end position="727"/>
    </location>
</feature>
<dbReference type="EC" id="2.7.13.3" evidence="3"/>
<dbReference type="EMBL" id="LGEM01000070">
    <property type="protein sequence ID" value="KUP96837.1"/>
    <property type="molecule type" value="Genomic_DNA"/>
</dbReference>
<dbReference type="GO" id="GO:0004673">
    <property type="term" value="F:protein histidine kinase activity"/>
    <property type="evidence" value="ECO:0007669"/>
    <property type="project" value="UniProtKB-EC"/>
</dbReference>
<keyword evidence="14" id="KW-1185">Reference proteome</keyword>
<dbReference type="InterPro" id="IPR036890">
    <property type="entry name" value="HATPase_C_sf"/>
</dbReference>
<evidence type="ECO:0000256" key="6">
    <source>
        <dbReference type="ARBA" id="ARBA00022692"/>
    </source>
</evidence>
<comment type="subcellular location">
    <subcellularLocation>
        <location evidence="2">Membrane</location>
    </subcellularLocation>
</comment>
<evidence type="ECO:0000313" key="13">
    <source>
        <dbReference type="EMBL" id="KUP96837.1"/>
    </source>
</evidence>
<dbReference type="PANTHER" id="PTHR45436">
    <property type="entry name" value="SENSOR HISTIDINE KINASE YKOH"/>
    <property type="match status" value="1"/>
</dbReference>
<keyword evidence="9" id="KW-0902">Two-component regulatory system</keyword>
<dbReference type="PATRIC" id="fig|665004.4.peg.3494"/>
<evidence type="ECO:0000259" key="12">
    <source>
        <dbReference type="SMART" id="SM00387"/>
    </source>
</evidence>
<evidence type="ECO:0000256" key="11">
    <source>
        <dbReference type="SAM" id="Phobius"/>
    </source>
</evidence>
<evidence type="ECO:0000256" key="8">
    <source>
        <dbReference type="ARBA" id="ARBA00022989"/>
    </source>
</evidence>
<dbReference type="Pfam" id="PF08376">
    <property type="entry name" value="NIT"/>
    <property type="match status" value="1"/>
</dbReference>
<evidence type="ECO:0000256" key="7">
    <source>
        <dbReference type="ARBA" id="ARBA00022777"/>
    </source>
</evidence>
<sequence>MTKEQRRPLRWLRLLSAEQRGTIRSRLLALALIPSTALLVLWVGVTVTPVNDLIVLQRGTTFVEEAGVPALEVISALQAERQSTMEYLALRESGSDNRVPTTQLREDRAATDTAVADFRAQIEESGLLSFPEETRDRIDRFLSTLTVIQPHRDVLDTSTPTRDGAVSTYNEAIEAGLQLWDIQEKLVDADQAHHMRSLTSLIRARELLSQEDGVLTYSGISGTFSTADHIDFAAAVGAQRFLYTQIAPELTGPDRAVYDEVIGSAQFRTVQSLENEAIRAGAATDDPPVDIELWNSSRSMLDESFQDLTESRIADITEQSRADALQLTLLIAALSTVTLAVVVASVLYSSRTVTWLNRRLGALRQATLDYANHRLPRITARLRAGEKVDVDTDAPLIPVDVDDEIGQVTKAFNTAQRAAVDSATQEAKLREGVRNVFRNIARRAQTLVHRQLSLLDTLEQSETDPKVLESLFRIDHLSTQMRRNAENLMLLTDDRPSRKAGEPLSLAQAARAASSEIEDYSRVKLLPMPTVRLKGAVASDSVRLLAELLENAASFSPPSTTVTVRGEALPHGSYALEIEDRGLGMLPEGYAAANELLSGSSWRFNLADMREDSQLGLIVVATIAQRHNLKVTLRPSPYNGTQAIVVFPPEAIDTSPATPPEITVERTRPAPAELEAPSVTASPAPSGTAPAAAPAAPDSTARPAAEASAESDTYKGLPRRRRSHRRQQQPVPPAPAPSISRPVSTDRSLEEIRQMMSAFQRGTRTGRAEGSNEYPTTEAR</sequence>
<feature type="transmembrane region" description="Helical" evidence="11">
    <location>
        <begin position="27"/>
        <end position="45"/>
    </location>
</feature>
<evidence type="ECO:0000256" key="10">
    <source>
        <dbReference type="SAM" id="MobiDB-lite"/>
    </source>
</evidence>
<dbReference type="Pfam" id="PF00672">
    <property type="entry name" value="HAMP"/>
    <property type="match status" value="1"/>
</dbReference>
<dbReference type="InterPro" id="IPR003660">
    <property type="entry name" value="HAMP_dom"/>
</dbReference>
<evidence type="ECO:0000256" key="1">
    <source>
        <dbReference type="ARBA" id="ARBA00000085"/>
    </source>
</evidence>
<feature type="compositionally biased region" description="Low complexity" evidence="10">
    <location>
        <begin position="676"/>
        <end position="707"/>
    </location>
</feature>